<dbReference type="InterPro" id="IPR003856">
    <property type="entry name" value="LPS_length_determ_N"/>
</dbReference>
<protein>
    <submittedName>
        <fullName evidence="11">GumC family protein</fullName>
    </submittedName>
</protein>
<dbReference type="PANTHER" id="PTHR32309">
    <property type="entry name" value="TYROSINE-PROTEIN KINASE"/>
    <property type="match status" value="1"/>
</dbReference>
<comment type="similarity">
    <text evidence="2">Belongs to the CpsC/CapA family.</text>
</comment>
<keyword evidence="6 8" id="KW-0472">Membrane</keyword>
<dbReference type="InterPro" id="IPR032807">
    <property type="entry name" value="GNVR"/>
</dbReference>
<dbReference type="Pfam" id="PF02706">
    <property type="entry name" value="Wzz"/>
    <property type="match status" value="1"/>
</dbReference>
<comment type="caution">
    <text evidence="11">The sequence shown here is derived from an EMBL/GenBank/DDBJ whole genome shotgun (WGS) entry which is preliminary data.</text>
</comment>
<evidence type="ECO:0000259" key="10">
    <source>
        <dbReference type="Pfam" id="PF13807"/>
    </source>
</evidence>
<feature type="transmembrane region" description="Helical" evidence="8">
    <location>
        <begin position="410"/>
        <end position="429"/>
    </location>
</feature>
<keyword evidence="5 8" id="KW-1133">Transmembrane helix</keyword>
<evidence type="ECO:0000256" key="7">
    <source>
        <dbReference type="SAM" id="Coils"/>
    </source>
</evidence>
<evidence type="ECO:0000256" key="5">
    <source>
        <dbReference type="ARBA" id="ARBA00022989"/>
    </source>
</evidence>
<evidence type="ECO:0000256" key="8">
    <source>
        <dbReference type="SAM" id="Phobius"/>
    </source>
</evidence>
<comment type="subcellular location">
    <subcellularLocation>
        <location evidence="1">Cell membrane</location>
        <topology evidence="1">Multi-pass membrane protein</topology>
    </subcellularLocation>
</comment>
<evidence type="ECO:0000313" key="12">
    <source>
        <dbReference type="Proteomes" id="UP001165492"/>
    </source>
</evidence>
<evidence type="ECO:0000256" key="3">
    <source>
        <dbReference type="ARBA" id="ARBA00022475"/>
    </source>
</evidence>
<evidence type="ECO:0000256" key="6">
    <source>
        <dbReference type="ARBA" id="ARBA00023136"/>
    </source>
</evidence>
<evidence type="ECO:0000256" key="2">
    <source>
        <dbReference type="ARBA" id="ARBA00006683"/>
    </source>
</evidence>
<evidence type="ECO:0000313" key="11">
    <source>
        <dbReference type="EMBL" id="MCC5464111.1"/>
    </source>
</evidence>
<keyword evidence="12" id="KW-1185">Reference proteome</keyword>
<sequence length="487" mass="53869">MEETIDLKEVLRTIKKRRILIRNVFAVMVIATVVVSFLIPPTYEAETTLRVKQPKGLADSLLADLPMGSSTNTKQLMITYAEILKSRTVVEAVINKTQADKEEVPDYEEMLKRIMTVPVKDSELLKIKVTAKSAEEAQLVANTLVDTFTERMTLLVRSEQSEVRKFIGERMVESKKELEKAENRLEKYKTDENIAAPTEETKAIVERLSSISKLSAENAVALASAQAKVSSANKELAEEKPGFVADSPLIQQYKGKLADLEVQLVTLSQNFTEKHPQIMSTRAAIMETKAKLNMESASVLNAESPSINPIHLGLLQGKIEAEADIAAGSAQKEAISKIVADSEKELNKLPAKEQGLVRVMRDATVAQEIYVMLAKRHEEARISEVMQPTDVQVIDVAAIPIKPISPKKTFNVIIAAALGLFIGLGLAFMSEYMNRTVKSVEDVRDYLTLPVLGSIPHFDSESKLAVNHGMWANVKQLVMAKTKKGEQ</sequence>
<dbReference type="Proteomes" id="UP001165492">
    <property type="component" value="Unassembled WGS sequence"/>
</dbReference>
<proteinExistence type="inferred from homology"/>
<keyword evidence="3" id="KW-1003">Cell membrane</keyword>
<feature type="transmembrane region" description="Helical" evidence="8">
    <location>
        <begin position="20"/>
        <end position="39"/>
    </location>
</feature>
<name>A0ABS8HNA7_9FIRM</name>
<feature type="coiled-coil region" evidence="7">
    <location>
        <begin position="164"/>
        <end position="191"/>
    </location>
</feature>
<evidence type="ECO:0000256" key="1">
    <source>
        <dbReference type="ARBA" id="ARBA00004651"/>
    </source>
</evidence>
<keyword evidence="4 8" id="KW-0812">Transmembrane</keyword>
<gene>
    <name evidence="11" type="ORF">LMF89_01885</name>
</gene>
<keyword evidence="7" id="KW-0175">Coiled coil</keyword>
<dbReference type="EMBL" id="JAJHJB010000002">
    <property type="protein sequence ID" value="MCC5464111.1"/>
    <property type="molecule type" value="Genomic_DNA"/>
</dbReference>
<evidence type="ECO:0000256" key="4">
    <source>
        <dbReference type="ARBA" id="ARBA00022692"/>
    </source>
</evidence>
<dbReference type="InterPro" id="IPR050445">
    <property type="entry name" value="Bact_polysacc_biosynth/exp"/>
</dbReference>
<reference evidence="11" key="1">
    <citation type="submission" date="2021-11" db="EMBL/GenBank/DDBJ databases">
        <title>Description of a new species Pelosinus isolated from the bottom sediments of Lake Baikal.</title>
        <authorList>
            <person name="Zakharyuk A."/>
        </authorList>
    </citation>
    <scope>NUCLEOTIDE SEQUENCE</scope>
    <source>
        <strain evidence="11">Bkl1</strain>
    </source>
</reference>
<organism evidence="11 12">
    <name type="scientific">Pelosinus baikalensis</name>
    <dbReference type="NCBI Taxonomy" id="2892015"/>
    <lineage>
        <taxon>Bacteria</taxon>
        <taxon>Bacillati</taxon>
        <taxon>Bacillota</taxon>
        <taxon>Negativicutes</taxon>
        <taxon>Selenomonadales</taxon>
        <taxon>Sporomusaceae</taxon>
        <taxon>Pelosinus</taxon>
    </lineage>
</organism>
<dbReference type="RefSeq" id="WP_229533631.1">
    <property type="nucleotide sequence ID" value="NZ_JAJHJB010000002.1"/>
</dbReference>
<evidence type="ECO:0000259" key="9">
    <source>
        <dbReference type="Pfam" id="PF02706"/>
    </source>
</evidence>
<feature type="domain" description="Polysaccharide chain length determinant N-terminal" evidence="9">
    <location>
        <begin position="3"/>
        <end position="96"/>
    </location>
</feature>
<dbReference type="Pfam" id="PF13807">
    <property type="entry name" value="GNVR"/>
    <property type="match status" value="1"/>
</dbReference>
<dbReference type="PANTHER" id="PTHR32309:SF13">
    <property type="entry name" value="FERRIC ENTEROBACTIN TRANSPORT PROTEIN FEPE"/>
    <property type="match status" value="1"/>
</dbReference>
<feature type="domain" description="Tyrosine-protein kinase G-rich" evidence="10">
    <location>
        <begin position="353"/>
        <end position="429"/>
    </location>
</feature>
<accession>A0ABS8HNA7</accession>